<evidence type="ECO:0000313" key="8">
    <source>
        <dbReference type="EMBL" id="CAB3223222.1"/>
    </source>
</evidence>
<dbReference type="InterPro" id="IPR024607">
    <property type="entry name" value="Sulfatase_CS"/>
</dbReference>
<organism evidence="8">
    <name type="scientific">Phallusia mammillata</name>
    <dbReference type="NCBI Taxonomy" id="59560"/>
    <lineage>
        <taxon>Eukaryota</taxon>
        <taxon>Metazoa</taxon>
        <taxon>Chordata</taxon>
        <taxon>Tunicata</taxon>
        <taxon>Ascidiacea</taxon>
        <taxon>Phlebobranchia</taxon>
        <taxon>Ascidiidae</taxon>
        <taxon>Phallusia</taxon>
    </lineage>
</organism>
<evidence type="ECO:0000256" key="6">
    <source>
        <dbReference type="ARBA" id="ARBA00023180"/>
    </source>
</evidence>
<keyword evidence="4" id="KW-0378">Hydrolase</keyword>
<sequence length="456" mass="52313">MATPFLDSLAKSSLKLENYYVQPICTPSRSQLMSGRYQIHTGLQHSIISPPQPNALPIDNILLPEQLQSCGYDTHMVGKWHLGFYKKDFLPWNRGFNTFFGYLTGSEDYYTHKNCFNITGKRFCGYDMRSEKEPTNSSFGFYSADVFAQKSIDVIYNTDREKPMFLYLALQSVHGPLQVPESYIKPFSFVKDIKRRKYLGMVRAMDAVLENITMHLKFTGRWENTIFIFSTDNGGQVKYGGNNWPLRGSKNTYFEGGIRGVGFLHSKLLDSEVNGFPNRDLIHISDWYPTLLSAAKCPLMKGTQPLDGFNQWPTLTKQMPSQRDEILINIDDYKVTKPVYRMGFDITSYSAIRTAEWKLITGLQHMCGHYKPPEWFSFEMTEALDTNECDDQVLHLYNIALDPEELTDLSKSFPDVVDRLLVKLANYNATAVPARYPPYDPKSDPSLHGGFWGPWQ</sequence>
<dbReference type="SUPFAM" id="SSF53649">
    <property type="entry name" value="Alkaline phosphatase-like"/>
    <property type="match status" value="1"/>
</dbReference>
<dbReference type="PANTHER" id="PTHR10342:SF274">
    <property type="entry name" value="ARYLSULFATASE B"/>
    <property type="match status" value="1"/>
</dbReference>
<dbReference type="InterPro" id="IPR017850">
    <property type="entry name" value="Alkaline_phosphatase_core_sf"/>
</dbReference>
<evidence type="ECO:0000259" key="7">
    <source>
        <dbReference type="Pfam" id="PF00884"/>
    </source>
</evidence>
<dbReference type="InterPro" id="IPR047115">
    <property type="entry name" value="ARSB"/>
</dbReference>
<dbReference type="EMBL" id="LR783076">
    <property type="protein sequence ID" value="CAB3223222.1"/>
    <property type="molecule type" value="mRNA"/>
</dbReference>
<proteinExistence type="evidence at transcript level"/>
<evidence type="ECO:0000256" key="3">
    <source>
        <dbReference type="ARBA" id="ARBA00022723"/>
    </source>
</evidence>
<dbReference type="Gene3D" id="3.30.1120.10">
    <property type="match status" value="1"/>
</dbReference>
<keyword evidence="6" id="KW-0325">Glycoprotein</keyword>
<comment type="similarity">
    <text evidence="2">Belongs to the sulfatase family.</text>
</comment>
<gene>
    <name evidence="8" type="primary">Arsb-002</name>
</gene>
<dbReference type="PROSITE" id="PS00149">
    <property type="entry name" value="SULFATASE_2"/>
    <property type="match status" value="1"/>
</dbReference>
<dbReference type="GO" id="GO:0046872">
    <property type="term" value="F:metal ion binding"/>
    <property type="evidence" value="ECO:0007669"/>
    <property type="project" value="UniProtKB-KW"/>
</dbReference>
<dbReference type="CDD" id="cd16029">
    <property type="entry name" value="4-S"/>
    <property type="match status" value="1"/>
</dbReference>
<accession>A0A6F9D7H5</accession>
<dbReference type="Gene3D" id="3.40.720.10">
    <property type="entry name" value="Alkaline Phosphatase, subunit A"/>
    <property type="match status" value="1"/>
</dbReference>
<reference evidence="8" key="1">
    <citation type="submission" date="2020-04" db="EMBL/GenBank/DDBJ databases">
        <authorList>
            <person name="Neveu A P."/>
        </authorList>
    </citation>
    <scope>NUCLEOTIDE SEQUENCE</scope>
    <source>
        <tissue evidence="8">Whole embryo</tissue>
    </source>
</reference>
<keyword evidence="3" id="KW-0479">Metal-binding</keyword>
<dbReference type="AlphaFoldDB" id="A0A6F9D7H5"/>
<feature type="domain" description="Sulfatase N-terminal" evidence="7">
    <location>
        <begin position="3"/>
        <end position="295"/>
    </location>
</feature>
<dbReference type="GO" id="GO:0008484">
    <property type="term" value="F:sulfuric ester hydrolase activity"/>
    <property type="evidence" value="ECO:0007669"/>
    <property type="project" value="InterPro"/>
</dbReference>
<evidence type="ECO:0000256" key="5">
    <source>
        <dbReference type="ARBA" id="ARBA00022837"/>
    </source>
</evidence>
<dbReference type="InterPro" id="IPR000917">
    <property type="entry name" value="Sulfatase_N"/>
</dbReference>
<dbReference type="Pfam" id="PF00884">
    <property type="entry name" value="Sulfatase"/>
    <property type="match status" value="1"/>
</dbReference>
<evidence type="ECO:0000256" key="4">
    <source>
        <dbReference type="ARBA" id="ARBA00022801"/>
    </source>
</evidence>
<dbReference type="PANTHER" id="PTHR10342">
    <property type="entry name" value="ARYLSULFATASE"/>
    <property type="match status" value="1"/>
</dbReference>
<keyword evidence="5" id="KW-0106">Calcium</keyword>
<evidence type="ECO:0000256" key="1">
    <source>
        <dbReference type="ARBA" id="ARBA00001913"/>
    </source>
</evidence>
<name>A0A6F9D7H5_9ASCI</name>
<comment type="cofactor">
    <cofactor evidence="1">
        <name>Ca(2+)</name>
        <dbReference type="ChEBI" id="CHEBI:29108"/>
    </cofactor>
</comment>
<evidence type="ECO:0000256" key="2">
    <source>
        <dbReference type="ARBA" id="ARBA00008779"/>
    </source>
</evidence>
<protein>
    <submittedName>
        <fullName evidence="8">Arylsulfatase B-like</fullName>
    </submittedName>
</protein>